<reference evidence="2" key="1">
    <citation type="journal article" date="2023" name="Hortic. Res.">
        <title>A chromosome-level phased genome enabling allele-level studies in sweet orange: a case study on citrus Huanglongbing tolerance.</title>
        <authorList>
            <person name="Wu B."/>
            <person name="Yu Q."/>
            <person name="Deng Z."/>
            <person name="Duan Y."/>
            <person name="Luo F."/>
            <person name="Gmitter F. Jr."/>
        </authorList>
    </citation>
    <scope>NUCLEOTIDE SEQUENCE [LARGE SCALE GENOMIC DNA]</scope>
    <source>
        <strain evidence="2">cv. Valencia</strain>
    </source>
</reference>
<keyword evidence="2" id="KW-1185">Reference proteome</keyword>
<evidence type="ECO:0000313" key="1">
    <source>
        <dbReference type="EMBL" id="KAH9780615.1"/>
    </source>
</evidence>
<proteinExistence type="predicted"/>
<evidence type="ECO:0000313" key="2">
    <source>
        <dbReference type="Proteomes" id="UP000829398"/>
    </source>
</evidence>
<comment type="caution">
    <text evidence="1">The sequence shown here is derived from an EMBL/GenBank/DDBJ whole genome shotgun (WGS) entry which is preliminary data.</text>
</comment>
<dbReference type="EMBL" id="CM039172">
    <property type="protein sequence ID" value="KAH9780615.1"/>
    <property type="molecule type" value="Genomic_DNA"/>
</dbReference>
<dbReference type="Proteomes" id="UP000829398">
    <property type="component" value="Chromosome 3"/>
</dbReference>
<accession>A0ACB8M4T1</accession>
<sequence>MASLNLNQIISNSNTSFAVNRRPGLRLPSRIGLRVLASASASAEPDLSITVNGLQMPNPFVIGSGPPGTNYTVMKRAFDEGWGAVVAKTVSLDAAKVINVTPRYARLRAGANGSAKGQIIGWENIELISDRPLETMLKEFKQLKALYPDRILIASIMEEYNKAAWEELIDRVEETGIDAIEVNFSCPHGMPERKMGAAVGQDCRLLEEVCGWINAKATVPVWAKMTPNITDITEPARVALRSGSEGVSAINTIMSVMGIDLKTLRPEPCVEGFAFSDSVIFHPIALGKVMSIAKMMKSEFNDKDYSLSGIGGVETGGDAAEFILLGANTVQVCTGVMMHGYGLVKRLCEELKDFMKMHNFSSIEDFRGASIEYFTTHTELVRMQQEAIQQRKAVRKGLQSDKDWTGEHSGLASEFGLIIYLVRDGKIFHGFSIPVNGELLGEGILAVGMTISSWCGLREVFTRKMDQLLSYVWTRADQAYEWKIIPHSFPLTDDHNLVSALKNYLLELNHVQPTPTNIQHTSLSPHHELMVIPIAKIFSPSNSPSTRILIKQERSDYTNILFQDSQDPWEEFNSILHLIEAFDAPSTSSMLPTDSPTHQYYSHLPWWKEPFAEVDSNVDKRSPSHSQ</sequence>
<name>A0ACB8M4T1_CITSI</name>
<gene>
    <name evidence="1" type="ORF">KPL71_008143</name>
</gene>
<protein>
    <submittedName>
        <fullName evidence="1">Dihydropyrimidine dehydrogenase (NADP(+))</fullName>
    </submittedName>
</protein>
<organism evidence="1 2">
    <name type="scientific">Citrus sinensis</name>
    <name type="common">Sweet orange</name>
    <name type="synonym">Citrus aurantium var. sinensis</name>
    <dbReference type="NCBI Taxonomy" id="2711"/>
    <lineage>
        <taxon>Eukaryota</taxon>
        <taxon>Viridiplantae</taxon>
        <taxon>Streptophyta</taxon>
        <taxon>Embryophyta</taxon>
        <taxon>Tracheophyta</taxon>
        <taxon>Spermatophyta</taxon>
        <taxon>Magnoliopsida</taxon>
        <taxon>eudicotyledons</taxon>
        <taxon>Gunneridae</taxon>
        <taxon>Pentapetalae</taxon>
        <taxon>rosids</taxon>
        <taxon>malvids</taxon>
        <taxon>Sapindales</taxon>
        <taxon>Rutaceae</taxon>
        <taxon>Aurantioideae</taxon>
        <taxon>Citrus</taxon>
    </lineage>
</organism>